<reference evidence="1 2" key="1">
    <citation type="journal article" date="2014" name="Agronomy (Basel)">
        <title>A Draft Genome Sequence for Ensete ventricosum, the Drought-Tolerant Tree Against Hunger.</title>
        <authorList>
            <person name="Harrison J."/>
            <person name="Moore K.A."/>
            <person name="Paszkiewicz K."/>
            <person name="Jones T."/>
            <person name="Grant M."/>
            <person name="Ambacheew D."/>
            <person name="Muzemil S."/>
            <person name="Studholme D.J."/>
        </authorList>
    </citation>
    <scope>NUCLEOTIDE SEQUENCE [LARGE SCALE GENOMIC DNA]</scope>
</reference>
<dbReference type="EMBL" id="AMZH03018396">
    <property type="protein sequence ID" value="RRT41668.1"/>
    <property type="molecule type" value="Genomic_DNA"/>
</dbReference>
<organism evidence="1 2">
    <name type="scientific">Ensete ventricosum</name>
    <name type="common">Abyssinian banana</name>
    <name type="synonym">Musa ensete</name>
    <dbReference type="NCBI Taxonomy" id="4639"/>
    <lineage>
        <taxon>Eukaryota</taxon>
        <taxon>Viridiplantae</taxon>
        <taxon>Streptophyta</taxon>
        <taxon>Embryophyta</taxon>
        <taxon>Tracheophyta</taxon>
        <taxon>Spermatophyta</taxon>
        <taxon>Magnoliopsida</taxon>
        <taxon>Liliopsida</taxon>
        <taxon>Zingiberales</taxon>
        <taxon>Musaceae</taxon>
        <taxon>Ensete</taxon>
    </lineage>
</organism>
<evidence type="ECO:0000313" key="1">
    <source>
        <dbReference type="EMBL" id="RRT41668.1"/>
    </source>
</evidence>
<accession>A0A426XQB7</accession>
<evidence type="ECO:0000313" key="2">
    <source>
        <dbReference type="Proteomes" id="UP000287651"/>
    </source>
</evidence>
<comment type="caution">
    <text evidence="1">The sequence shown here is derived from an EMBL/GenBank/DDBJ whole genome shotgun (WGS) entry which is preliminary data.</text>
</comment>
<gene>
    <name evidence="1" type="ORF">B296_00057642</name>
</gene>
<dbReference type="Proteomes" id="UP000287651">
    <property type="component" value="Unassembled WGS sequence"/>
</dbReference>
<proteinExistence type="predicted"/>
<protein>
    <submittedName>
        <fullName evidence="1">Uncharacterized protein</fullName>
    </submittedName>
</protein>
<name>A0A426XQB7_ENSVE</name>
<feature type="non-terminal residue" evidence="1">
    <location>
        <position position="1"/>
    </location>
</feature>
<dbReference type="AlphaFoldDB" id="A0A426XQB7"/>
<sequence>SATVDFDHYRVCSSYRPVQSGPRIARYRAVRVPVNHRTDTYRPYRVVQGGTENLVQNPSRI</sequence>